<dbReference type="GO" id="GO:0016298">
    <property type="term" value="F:lipase activity"/>
    <property type="evidence" value="ECO:0000318"/>
    <property type="project" value="GO_Central"/>
</dbReference>
<feature type="domain" description="Serine aminopeptidase S33" evidence="1">
    <location>
        <begin position="74"/>
        <end position="322"/>
    </location>
</feature>
<dbReference type="FunFam" id="3.40.50.1820:FF:000117">
    <property type="entry name" value="Monoglyceride lipase, putative"/>
    <property type="match status" value="1"/>
</dbReference>
<reference evidence="2 3" key="1">
    <citation type="journal article" date="2004" name="Science">
        <title>The genome of the diatom Thalassiosira pseudonana: ecology, evolution, and metabolism.</title>
        <authorList>
            <person name="Armbrust E.V."/>
            <person name="Berges J.A."/>
            <person name="Bowler C."/>
            <person name="Green B.R."/>
            <person name="Martinez D."/>
            <person name="Putnam N.H."/>
            <person name="Zhou S."/>
            <person name="Allen A.E."/>
            <person name="Apt K.E."/>
            <person name="Bechner M."/>
            <person name="Brzezinski M.A."/>
            <person name="Chaal B.K."/>
            <person name="Chiovitti A."/>
            <person name="Davis A.K."/>
            <person name="Demarest M.S."/>
            <person name="Detter J.C."/>
            <person name="Glavina T."/>
            <person name="Goodstein D."/>
            <person name="Hadi M.Z."/>
            <person name="Hellsten U."/>
            <person name="Hildebrand M."/>
            <person name="Jenkins B.D."/>
            <person name="Jurka J."/>
            <person name="Kapitonov V.V."/>
            <person name="Kroger N."/>
            <person name="Lau W.W."/>
            <person name="Lane T.W."/>
            <person name="Larimer F.W."/>
            <person name="Lippmeier J.C."/>
            <person name="Lucas S."/>
            <person name="Medina M."/>
            <person name="Montsant A."/>
            <person name="Obornik M."/>
            <person name="Parker M.S."/>
            <person name="Palenik B."/>
            <person name="Pazour G.J."/>
            <person name="Richardson P.M."/>
            <person name="Rynearson T.A."/>
            <person name="Saito M.A."/>
            <person name="Schwartz D.C."/>
            <person name="Thamatrakoln K."/>
            <person name="Valentin K."/>
            <person name="Vardi A."/>
            <person name="Wilkerson F.P."/>
            <person name="Rokhsar D.S."/>
        </authorList>
    </citation>
    <scope>NUCLEOTIDE SEQUENCE [LARGE SCALE GENOMIC DNA]</scope>
    <source>
        <strain evidence="2 3">CCMP1335</strain>
    </source>
</reference>
<dbReference type="GO" id="GO:0016020">
    <property type="term" value="C:membrane"/>
    <property type="evidence" value="ECO:0000318"/>
    <property type="project" value="GO_Central"/>
</dbReference>
<organism evidence="2 3">
    <name type="scientific">Thalassiosira pseudonana</name>
    <name type="common">Marine diatom</name>
    <name type="synonym">Cyclotella nana</name>
    <dbReference type="NCBI Taxonomy" id="35128"/>
    <lineage>
        <taxon>Eukaryota</taxon>
        <taxon>Sar</taxon>
        <taxon>Stramenopiles</taxon>
        <taxon>Ochrophyta</taxon>
        <taxon>Bacillariophyta</taxon>
        <taxon>Coscinodiscophyceae</taxon>
        <taxon>Thalassiosirophycidae</taxon>
        <taxon>Thalassiosirales</taxon>
        <taxon>Thalassiosiraceae</taxon>
        <taxon>Thalassiosira</taxon>
    </lineage>
</organism>
<dbReference type="AlphaFoldDB" id="B8C9K8"/>
<accession>B8C9K8</accession>
<dbReference type="PANTHER" id="PTHR11614">
    <property type="entry name" value="PHOSPHOLIPASE-RELATED"/>
    <property type="match status" value="1"/>
</dbReference>
<dbReference type="InterPro" id="IPR029058">
    <property type="entry name" value="AB_hydrolase_fold"/>
</dbReference>
<dbReference type="GeneID" id="7446866"/>
<dbReference type="EMBL" id="CM000646">
    <property type="protein sequence ID" value="EED90060.1"/>
    <property type="molecule type" value="Genomic_DNA"/>
</dbReference>
<evidence type="ECO:0000259" key="1">
    <source>
        <dbReference type="Pfam" id="PF12146"/>
    </source>
</evidence>
<evidence type="ECO:0000313" key="2">
    <source>
        <dbReference type="EMBL" id="EED90060.1"/>
    </source>
</evidence>
<dbReference type="InterPro" id="IPR051044">
    <property type="entry name" value="MAG_DAG_Lipase"/>
</dbReference>
<dbReference type="SUPFAM" id="SSF53474">
    <property type="entry name" value="alpha/beta-Hydrolases"/>
    <property type="match status" value="1"/>
</dbReference>
<dbReference type="InParanoid" id="B8C9K8"/>
<evidence type="ECO:0000313" key="3">
    <source>
        <dbReference type="Proteomes" id="UP000001449"/>
    </source>
</evidence>
<dbReference type="HOGENOM" id="CLU_026209_7_2_1"/>
<dbReference type="PaxDb" id="35128-Thaps8472"/>
<dbReference type="OMA" id="HCIINEP"/>
<dbReference type="eggNOG" id="KOG1455">
    <property type="taxonomic scope" value="Eukaryota"/>
</dbReference>
<dbReference type="InterPro" id="IPR022742">
    <property type="entry name" value="Hydrolase_4"/>
</dbReference>
<keyword evidence="3" id="KW-1185">Reference proteome</keyword>
<dbReference type="KEGG" id="tps:THAPSDRAFT_8472"/>
<dbReference type="RefSeq" id="XP_002292864.1">
    <property type="nucleotide sequence ID" value="XM_002292828.1"/>
</dbReference>
<proteinExistence type="predicted"/>
<dbReference type="Proteomes" id="UP000001449">
    <property type="component" value="Chromosome 10"/>
</dbReference>
<dbReference type="ESTHER" id="thaps-b8c9k8">
    <property type="family name" value="Monoglyceridelipase_lysophospholip"/>
</dbReference>
<sequence length="358" mass="38529">MGGSFSNITSSPSAFAAITLVLCTSITLAFKMPKKEAVAAAAPAKLPDNLVVGSFINSRAQSLHTIHLPSKLSPPHSMAFIVHGIAEHSGRAGYVRLYNSLAEAGVDVYSFDQHGHGRSDGEPRGYAEKFDHFVDDLAEYIEICKKKYTDKGETAPPIILLGQSMGALISVLTTLRLGSDKVAGIILTAPALGVDMNLELRIQKFFAPVINTLAPKARIVDAVDPQEMSRNKDAVQAYIDDPLCSIGKLVARTAIGMSNGFEVVKSRRGEVTCPVLVLHGTCDKCTSSKASEDFFKQVGTSVDKKQYLKLQGMYHELLEEPETDHLLKSIASFAGSAGKTFAKVEGEDNEGVINVVFK</sequence>
<dbReference type="Gene3D" id="3.40.50.1820">
    <property type="entry name" value="alpha/beta hydrolase"/>
    <property type="match status" value="1"/>
</dbReference>
<name>B8C9K8_THAPS</name>
<reference evidence="2 3" key="2">
    <citation type="journal article" date="2008" name="Nature">
        <title>The Phaeodactylum genome reveals the evolutionary history of diatom genomes.</title>
        <authorList>
            <person name="Bowler C."/>
            <person name="Allen A.E."/>
            <person name="Badger J.H."/>
            <person name="Grimwood J."/>
            <person name="Jabbari K."/>
            <person name="Kuo A."/>
            <person name="Maheswari U."/>
            <person name="Martens C."/>
            <person name="Maumus F."/>
            <person name="Otillar R.P."/>
            <person name="Rayko E."/>
            <person name="Salamov A."/>
            <person name="Vandepoele K."/>
            <person name="Beszteri B."/>
            <person name="Gruber A."/>
            <person name="Heijde M."/>
            <person name="Katinka M."/>
            <person name="Mock T."/>
            <person name="Valentin K."/>
            <person name="Verret F."/>
            <person name="Berges J.A."/>
            <person name="Brownlee C."/>
            <person name="Cadoret J.P."/>
            <person name="Chiovitti A."/>
            <person name="Choi C.J."/>
            <person name="Coesel S."/>
            <person name="De Martino A."/>
            <person name="Detter J.C."/>
            <person name="Durkin C."/>
            <person name="Falciatore A."/>
            <person name="Fournet J."/>
            <person name="Haruta M."/>
            <person name="Huysman M.J."/>
            <person name="Jenkins B.D."/>
            <person name="Jiroutova K."/>
            <person name="Jorgensen R.E."/>
            <person name="Joubert Y."/>
            <person name="Kaplan A."/>
            <person name="Kroger N."/>
            <person name="Kroth P.G."/>
            <person name="La Roche J."/>
            <person name="Lindquist E."/>
            <person name="Lommer M."/>
            <person name="Martin-Jezequel V."/>
            <person name="Lopez P.J."/>
            <person name="Lucas S."/>
            <person name="Mangogna M."/>
            <person name="McGinnis K."/>
            <person name="Medlin L.K."/>
            <person name="Montsant A."/>
            <person name="Oudot-Le Secq M.P."/>
            <person name="Napoli C."/>
            <person name="Obornik M."/>
            <person name="Parker M.S."/>
            <person name="Petit J.L."/>
            <person name="Porcel B.M."/>
            <person name="Poulsen N."/>
            <person name="Robison M."/>
            <person name="Rychlewski L."/>
            <person name="Rynearson T.A."/>
            <person name="Schmutz J."/>
            <person name="Shapiro H."/>
            <person name="Siaut M."/>
            <person name="Stanley M."/>
            <person name="Sussman M.R."/>
            <person name="Taylor A.R."/>
            <person name="Vardi A."/>
            <person name="von Dassow P."/>
            <person name="Vyverman W."/>
            <person name="Willis A."/>
            <person name="Wyrwicz L.S."/>
            <person name="Rokhsar D.S."/>
            <person name="Weissenbach J."/>
            <person name="Armbrust E.V."/>
            <person name="Green B.R."/>
            <person name="Van de Peer Y."/>
            <person name="Grigoriev I.V."/>
        </authorList>
    </citation>
    <scope>NUCLEOTIDE SEQUENCE [LARGE SCALE GENOMIC DNA]</scope>
    <source>
        <strain evidence="2 3">CCMP1335</strain>
    </source>
</reference>
<gene>
    <name evidence="2" type="ORF">THAPSDRAFT_8472</name>
</gene>
<protein>
    <recommendedName>
        <fullName evidence="1">Serine aminopeptidase S33 domain-containing protein</fullName>
    </recommendedName>
</protein>
<dbReference type="STRING" id="35128.B8C9K8"/>
<dbReference type="Pfam" id="PF12146">
    <property type="entry name" value="Hydrolase_4"/>
    <property type="match status" value="1"/>
</dbReference>